<keyword evidence="6 7" id="KW-0472">Membrane</keyword>
<feature type="transmembrane region" description="Helical" evidence="7">
    <location>
        <begin position="195"/>
        <end position="214"/>
    </location>
</feature>
<evidence type="ECO:0000256" key="4">
    <source>
        <dbReference type="ARBA" id="ARBA00022801"/>
    </source>
</evidence>
<evidence type="ECO:0000259" key="8">
    <source>
        <dbReference type="Pfam" id="PF01694"/>
    </source>
</evidence>
<feature type="domain" description="Peptidase S54 rhomboid" evidence="8">
    <location>
        <begin position="43"/>
        <end position="239"/>
    </location>
</feature>
<evidence type="ECO:0000256" key="5">
    <source>
        <dbReference type="ARBA" id="ARBA00022989"/>
    </source>
</evidence>
<dbReference type="SUPFAM" id="SSF144091">
    <property type="entry name" value="Rhomboid-like"/>
    <property type="match status" value="1"/>
</dbReference>
<dbReference type="PANTHER" id="PTHR43731:SF14">
    <property type="entry name" value="PRESENILIN-ASSOCIATED RHOMBOID-LIKE PROTEIN, MITOCHONDRIAL"/>
    <property type="match status" value="1"/>
</dbReference>
<dbReference type="InterPro" id="IPR022764">
    <property type="entry name" value="Peptidase_S54_rhomboid_dom"/>
</dbReference>
<keyword evidence="9" id="KW-0645">Protease</keyword>
<dbReference type="InterPro" id="IPR035952">
    <property type="entry name" value="Rhomboid-like_sf"/>
</dbReference>
<keyword evidence="4 9" id="KW-0378">Hydrolase</keyword>
<dbReference type="GO" id="GO:0008233">
    <property type="term" value="F:peptidase activity"/>
    <property type="evidence" value="ECO:0007669"/>
    <property type="project" value="UniProtKB-KW"/>
</dbReference>
<sequence>MGRITDTVKTLLIINVIFFVGTLTLGDTAFRLFALWFPKNENFQIWQIITHMFMHGNTTHIFFNMFALYMFGSHMENSIGQKKFLFIYFSAGLGAVAFQLLFTYFQFMPGYQAFIDAGLANDQILDLFRGTSTINLSSYDIDASEKVIENFKDAYHTPMVGASGAIFGVLAAFAVVYPNLPLYLMFIPVPIKAKYLIGGYFLFDLYSGIMGEAVLGPSNVAHWAHIGGAVIGFITMWYWKKNSFNQNRWN</sequence>
<dbReference type="Proteomes" id="UP001597319">
    <property type="component" value="Unassembled WGS sequence"/>
</dbReference>
<feature type="transmembrane region" description="Helical" evidence="7">
    <location>
        <begin position="220"/>
        <end position="239"/>
    </location>
</feature>
<keyword evidence="10" id="KW-1185">Reference proteome</keyword>
<proteinExistence type="inferred from homology"/>
<evidence type="ECO:0000256" key="2">
    <source>
        <dbReference type="ARBA" id="ARBA00009045"/>
    </source>
</evidence>
<evidence type="ECO:0000256" key="1">
    <source>
        <dbReference type="ARBA" id="ARBA00004141"/>
    </source>
</evidence>
<comment type="caution">
    <text evidence="9">The sequence shown here is derived from an EMBL/GenBank/DDBJ whole genome shotgun (WGS) entry which is preliminary data.</text>
</comment>
<feature type="transmembrane region" description="Helical" evidence="7">
    <location>
        <begin position="84"/>
        <end position="105"/>
    </location>
</feature>
<evidence type="ECO:0000313" key="10">
    <source>
        <dbReference type="Proteomes" id="UP001597319"/>
    </source>
</evidence>
<evidence type="ECO:0000256" key="7">
    <source>
        <dbReference type="SAM" id="Phobius"/>
    </source>
</evidence>
<dbReference type="RefSeq" id="WP_378295359.1">
    <property type="nucleotide sequence ID" value="NZ_JBHULE010000035.1"/>
</dbReference>
<keyword evidence="5 7" id="KW-1133">Transmembrane helix</keyword>
<dbReference type="PANTHER" id="PTHR43731">
    <property type="entry name" value="RHOMBOID PROTEASE"/>
    <property type="match status" value="1"/>
</dbReference>
<feature type="transmembrane region" description="Helical" evidence="7">
    <location>
        <begin position="12"/>
        <end position="36"/>
    </location>
</feature>
<gene>
    <name evidence="9" type="ORF">ACFSR1_22940</name>
</gene>
<dbReference type="InterPro" id="IPR050925">
    <property type="entry name" value="Rhomboid_protease_S54"/>
</dbReference>
<keyword evidence="3 7" id="KW-0812">Transmembrane</keyword>
<organism evidence="9 10">
    <name type="scientific">Aquimarina rubra</name>
    <dbReference type="NCBI Taxonomy" id="1920033"/>
    <lineage>
        <taxon>Bacteria</taxon>
        <taxon>Pseudomonadati</taxon>
        <taxon>Bacteroidota</taxon>
        <taxon>Flavobacteriia</taxon>
        <taxon>Flavobacteriales</taxon>
        <taxon>Flavobacteriaceae</taxon>
        <taxon>Aquimarina</taxon>
    </lineage>
</organism>
<accession>A0ABW5LL74</accession>
<protein>
    <submittedName>
        <fullName evidence="9">Rhomboid family intramembrane serine protease</fullName>
        <ecNumber evidence="9">3.4.21.-</ecNumber>
    </submittedName>
</protein>
<dbReference type="Pfam" id="PF01694">
    <property type="entry name" value="Rhomboid"/>
    <property type="match status" value="1"/>
</dbReference>
<reference evidence="10" key="1">
    <citation type="journal article" date="2019" name="Int. J. Syst. Evol. Microbiol.">
        <title>The Global Catalogue of Microorganisms (GCM) 10K type strain sequencing project: providing services to taxonomists for standard genome sequencing and annotation.</title>
        <authorList>
            <consortium name="The Broad Institute Genomics Platform"/>
            <consortium name="The Broad Institute Genome Sequencing Center for Infectious Disease"/>
            <person name="Wu L."/>
            <person name="Ma J."/>
        </authorList>
    </citation>
    <scope>NUCLEOTIDE SEQUENCE [LARGE SCALE GENOMIC DNA]</scope>
    <source>
        <strain evidence="10">KCTC 52274</strain>
    </source>
</reference>
<comment type="subcellular location">
    <subcellularLocation>
        <location evidence="1">Membrane</location>
        <topology evidence="1">Multi-pass membrane protein</topology>
    </subcellularLocation>
</comment>
<evidence type="ECO:0000313" key="9">
    <source>
        <dbReference type="EMBL" id="MFD2565550.1"/>
    </source>
</evidence>
<feature type="transmembrane region" description="Helical" evidence="7">
    <location>
        <begin position="48"/>
        <end position="72"/>
    </location>
</feature>
<dbReference type="Gene3D" id="1.20.1540.10">
    <property type="entry name" value="Rhomboid-like"/>
    <property type="match status" value="1"/>
</dbReference>
<feature type="transmembrane region" description="Helical" evidence="7">
    <location>
        <begin position="160"/>
        <end position="183"/>
    </location>
</feature>
<comment type="similarity">
    <text evidence="2">Belongs to the peptidase S54 family.</text>
</comment>
<dbReference type="GO" id="GO:0006508">
    <property type="term" value="P:proteolysis"/>
    <property type="evidence" value="ECO:0007669"/>
    <property type="project" value="UniProtKB-KW"/>
</dbReference>
<evidence type="ECO:0000256" key="3">
    <source>
        <dbReference type="ARBA" id="ARBA00022692"/>
    </source>
</evidence>
<name>A0ABW5LL74_9FLAO</name>
<dbReference type="EMBL" id="JBHULE010000035">
    <property type="protein sequence ID" value="MFD2565550.1"/>
    <property type="molecule type" value="Genomic_DNA"/>
</dbReference>
<dbReference type="EC" id="3.4.21.-" evidence="9"/>
<evidence type="ECO:0000256" key="6">
    <source>
        <dbReference type="ARBA" id="ARBA00023136"/>
    </source>
</evidence>